<evidence type="ECO:0000256" key="3">
    <source>
        <dbReference type="ARBA" id="ARBA00022722"/>
    </source>
</evidence>
<comment type="caution">
    <text evidence="10">The sequence shown here is derived from an EMBL/GenBank/DDBJ whole genome shotgun (WGS) entry which is preliminary data.</text>
</comment>
<protein>
    <recommendedName>
        <fullName evidence="2">ribonuclease T1</fullName>
        <ecNumber evidence="2">4.6.1.24</ecNumber>
    </recommendedName>
</protein>
<dbReference type="Pfam" id="PF00545">
    <property type="entry name" value="Ribonuclease"/>
    <property type="match status" value="1"/>
</dbReference>
<name>A0A9P7ZRP7_9HYPO</name>
<organism evidence="10 11">
    <name type="scientific">Emericellopsis atlantica</name>
    <dbReference type="NCBI Taxonomy" id="2614577"/>
    <lineage>
        <taxon>Eukaryota</taxon>
        <taxon>Fungi</taxon>
        <taxon>Dikarya</taxon>
        <taxon>Ascomycota</taxon>
        <taxon>Pezizomycotina</taxon>
        <taxon>Sordariomycetes</taxon>
        <taxon>Hypocreomycetidae</taxon>
        <taxon>Hypocreales</taxon>
        <taxon>Bionectriaceae</taxon>
        <taxon>Emericellopsis</taxon>
    </lineage>
</organism>
<evidence type="ECO:0000256" key="7">
    <source>
        <dbReference type="ARBA" id="ARBA00023239"/>
    </source>
</evidence>
<dbReference type="EC" id="4.6.1.24" evidence="2"/>
<comment type="catalytic activity">
    <reaction evidence="8">
        <text>[RNA] containing guanosine + H2O = an [RNA fragment]-3'-guanosine-3'-phosphate + a 5'-hydroxy-ribonucleotide-3'-[RNA fragment].</text>
        <dbReference type="EC" id="4.6.1.24"/>
    </reaction>
</comment>
<keyword evidence="9" id="KW-0732">Signal</keyword>
<dbReference type="PANTHER" id="PTHR42104">
    <property type="entry name" value="EXTRACELLULAR GUANYL-SPECIFIC RIBONUCLEASE RNTA (AFU_ORTHOLOGUE AFUA_4G03230)"/>
    <property type="match status" value="1"/>
</dbReference>
<dbReference type="PANTHER" id="PTHR42104:SF1">
    <property type="entry name" value="EXTRACELLULAR GUANYL-SPECIFIC RIBONUCLEASE RNTA (AFU_ORTHOLOGUE AFUA_4G03230)"/>
    <property type="match status" value="1"/>
</dbReference>
<dbReference type="GeneID" id="70295646"/>
<dbReference type="EMBL" id="MU251247">
    <property type="protein sequence ID" value="KAG9256612.1"/>
    <property type="molecule type" value="Genomic_DNA"/>
</dbReference>
<dbReference type="InterPro" id="IPR016191">
    <property type="entry name" value="Ribonuclease/ribotoxin"/>
</dbReference>
<comment type="similarity">
    <text evidence="1">Belongs to the ribonuclease N1/T1 family.</text>
</comment>
<keyword evidence="7" id="KW-0456">Lyase</keyword>
<evidence type="ECO:0000313" key="11">
    <source>
        <dbReference type="Proteomes" id="UP000887229"/>
    </source>
</evidence>
<keyword evidence="11" id="KW-1185">Reference proteome</keyword>
<dbReference type="OrthoDB" id="5425539at2759"/>
<proteinExistence type="inferred from homology"/>
<keyword evidence="5" id="KW-0378">Hydrolase</keyword>
<dbReference type="Proteomes" id="UP000887229">
    <property type="component" value="Unassembled WGS sequence"/>
</dbReference>
<accession>A0A9P7ZRP7</accession>
<dbReference type="Gene3D" id="3.10.450.30">
    <property type="entry name" value="Microbial ribonucleases"/>
    <property type="match status" value="1"/>
</dbReference>
<dbReference type="InterPro" id="IPR000026">
    <property type="entry name" value="N1-like"/>
</dbReference>
<keyword evidence="4" id="KW-0255">Endonuclease</keyword>
<reference evidence="10" key="1">
    <citation type="journal article" date="2021" name="IMA Fungus">
        <title>Genomic characterization of three marine fungi, including Emericellopsis atlantica sp. nov. with signatures of a generalist lifestyle and marine biomass degradation.</title>
        <authorList>
            <person name="Hagestad O.C."/>
            <person name="Hou L."/>
            <person name="Andersen J.H."/>
            <person name="Hansen E.H."/>
            <person name="Altermark B."/>
            <person name="Li C."/>
            <person name="Kuhnert E."/>
            <person name="Cox R.J."/>
            <person name="Crous P.W."/>
            <person name="Spatafora J.W."/>
            <person name="Lail K."/>
            <person name="Amirebrahimi M."/>
            <person name="Lipzen A."/>
            <person name="Pangilinan J."/>
            <person name="Andreopoulos W."/>
            <person name="Hayes R.D."/>
            <person name="Ng V."/>
            <person name="Grigoriev I.V."/>
            <person name="Jackson S.A."/>
            <person name="Sutton T.D.S."/>
            <person name="Dobson A.D.W."/>
            <person name="Rama T."/>
        </authorList>
    </citation>
    <scope>NUCLEOTIDE SEQUENCE</scope>
    <source>
        <strain evidence="10">TS7</strain>
    </source>
</reference>
<evidence type="ECO:0000256" key="6">
    <source>
        <dbReference type="ARBA" id="ARBA00023157"/>
    </source>
</evidence>
<dbReference type="SUPFAM" id="SSF53933">
    <property type="entry name" value="Microbial ribonucleases"/>
    <property type="match status" value="1"/>
</dbReference>
<evidence type="ECO:0000256" key="2">
    <source>
        <dbReference type="ARBA" id="ARBA00012549"/>
    </source>
</evidence>
<dbReference type="AlphaFoldDB" id="A0A9P7ZRP7"/>
<evidence type="ECO:0000256" key="8">
    <source>
        <dbReference type="ARBA" id="ARBA00034015"/>
    </source>
</evidence>
<dbReference type="GO" id="GO:0003723">
    <property type="term" value="F:RNA binding"/>
    <property type="evidence" value="ECO:0007669"/>
    <property type="project" value="InterPro"/>
</dbReference>
<feature type="signal peptide" evidence="9">
    <location>
        <begin position="1"/>
        <end position="17"/>
    </location>
</feature>
<evidence type="ECO:0000256" key="5">
    <source>
        <dbReference type="ARBA" id="ARBA00022801"/>
    </source>
</evidence>
<dbReference type="GO" id="GO:0016787">
    <property type="term" value="F:hydrolase activity"/>
    <property type="evidence" value="ECO:0007669"/>
    <property type="project" value="UniProtKB-KW"/>
</dbReference>
<feature type="chain" id="PRO_5040426492" description="ribonuclease T1" evidence="9">
    <location>
        <begin position="18"/>
        <end position="130"/>
    </location>
</feature>
<dbReference type="CDD" id="cd00606">
    <property type="entry name" value="fungal_RNase"/>
    <property type="match status" value="1"/>
</dbReference>
<keyword evidence="3" id="KW-0540">Nuclease</keyword>
<gene>
    <name evidence="10" type="ORF">F5Z01DRAFT_671867</name>
</gene>
<evidence type="ECO:0000313" key="10">
    <source>
        <dbReference type="EMBL" id="KAG9256612.1"/>
    </source>
</evidence>
<sequence length="130" mass="13454">MQLSLAAIFLGLTVVSAAPTVVTRDEPANCGGKSYTAQQVSDAIDEGCSYFESGSDVNSYPHRYSNYEGFDFKGLDGPFQEFPIISGGVYTGGSPGADRVVFTEDSCALAGTITHTGASGNAFVACEGTS</sequence>
<evidence type="ECO:0000256" key="4">
    <source>
        <dbReference type="ARBA" id="ARBA00022759"/>
    </source>
</evidence>
<keyword evidence="6" id="KW-1015">Disulfide bond</keyword>
<evidence type="ECO:0000256" key="1">
    <source>
        <dbReference type="ARBA" id="ARBA00009006"/>
    </source>
</evidence>
<dbReference type="GO" id="GO:0046589">
    <property type="term" value="F:ribonuclease T1 activity"/>
    <property type="evidence" value="ECO:0007669"/>
    <property type="project" value="UniProtKB-EC"/>
</dbReference>
<evidence type="ECO:0000256" key="9">
    <source>
        <dbReference type="SAM" id="SignalP"/>
    </source>
</evidence>
<dbReference type="RefSeq" id="XP_046120536.1">
    <property type="nucleotide sequence ID" value="XM_046264743.1"/>
</dbReference>